<keyword evidence="5" id="KW-1185">Reference proteome</keyword>
<dbReference type="InterPro" id="IPR029058">
    <property type="entry name" value="AB_hydrolase_fold"/>
</dbReference>
<evidence type="ECO:0000256" key="1">
    <source>
        <dbReference type="ARBA" id="ARBA00022801"/>
    </source>
</evidence>
<dbReference type="RefSeq" id="WP_236088310.1">
    <property type="nucleotide sequence ID" value="NZ_JAKGSG010000022.1"/>
</dbReference>
<gene>
    <name evidence="4" type="ORF">L1785_06065</name>
</gene>
<dbReference type="Proteomes" id="UP001165405">
    <property type="component" value="Unassembled WGS sequence"/>
</dbReference>
<dbReference type="SUPFAM" id="SSF53474">
    <property type="entry name" value="alpha/beta-Hydrolases"/>
    <property type="match status" value="1"/>
</dbReference>
<dbReference type="PANTHER" id="PTHR48081">
    <property type="entry name" value="AB HYDROLASE SUPERFAMILY PROTEIN C4A8.06C"/>
    <property type="match status" value="1"/>
</dbReference>
<feature type="chain" id="PRO_5041376025" evidence="2">
    <location>
        <begin position="19"/>
        <end position="389"/>
    </location>
</feature>
<feature type="signal peptide" evidence="2">
    <location>
        <begin position="1"/>
        <end position="18"/>
    </location>
</feature>
<dbReference type="InterPro" id="IPR049492">
    <property type="entry name" value="BD-FAE-like_dom"/>
</dbReference>
<proteinExistence type="predicted"/>
<evidence type="ECO:0000313" key="4">
    <source>
        <dbReference type="EMBL" id="MCF4120536.1"/>
    </source>
</evidence>
<comment type="caution">
    <text evidence="4">The sequence shown here is derived from an EMBL/GenBank/DDBJ whole genome shotgun (WGS) entry which is preliminary data.</text>
</comment>
<reference evidence="4" key="1">
    <citation type="submission" date="2022-01" db="EMBL/GenBank/DDBJ databases">
        <title>Antribacter sp. nov., isolated from Guizhou of China.</title>
        <authorList>
            <person name="Chengliang C."/>
            <person name="Ya Z."/>
        </authorList>
    </citation>
    <scope>NUCLEOTIDE SEQUENCE</scope>
    <source>
        <strain evidence="4">KLBMP 9083</strain>
    </source>
</reference>
<dbReference type="PANTHER" id="PTHR48081:SF13">
    <property type="entry name" value="ALPHA_BETA HYDROLASE"/>
    <property type="match status" value="1"/>
</dbReference>
<name>A0AA41QCD1_9MICO</name>
<accession>A0AA41QCD1</accession>
<dbReference type="GO" id="GO:0016787">
    <property type="term" value="F:hydrolase activity"/>
    <property type="evidence" value="ECO:0007669"/>
    <property type="project" value="UniProtKB-KW"/>
</dbReference>
<dbReference type="AlphaFoldDB" id="A0AA41QCD1"/>
<dbReference type="EMBL" id="JAKGSG010000022">
    <property type="protein sequence ID" value="MCF4120536.1"/>
    <property type="molecule type" value="Genomic_DNA"/>
</dbReference>
<dbReference type="Pfam" id="PF20434">
    <property type="entry name" value="BD-FAE"/>
    <property type="match status" value="1"/>
</dbReference>
<keyword evidence="2" id="KW-0732">Signal</keyword>
<dbReference type="InterPro" id="IPR050300">
    <property type="entry name" value="GDXG_lipolytic_enzyme"/>
</dbReference>
<evidence type="ECO:0000259" key="3">
    <source>
        <dbReference type="Pfam" id="PF20434"/>
    </source>
</evidence>
<feature type="domain" description="BD-FAE-like" evidence="3">
    <location>
        <begin position="93"/>
        <end position="314"/>
    </location>
</feature>
<evidence type="ECO:0000256" key="2">
    <source>
        <dbReference type="SAM" id="SignalP"/>
    </source>
</evidence>
<dbReference type="Gene3D" id="3.40.50.1820">
    <property type="entry name" value="alpha/beta hydrolase"/>
    <property type="match status" value="1"/>
</dbReference>
<protein>
    <submittedName>
        <fullName evidence="4">Alpha/beta hydrolase</fullName>
    </submittedName>
</protein>
<evidence type="ECO:0000313" key="5">
    <source>
        <dbReference type="Proteomes" id="UP001165405"/>
    </source>
</evidence>
<keyword evidence="1 4" id="KW-0378">Hydrolase</keyword>
<organism evidence="4 5">
    <name type="scientific">Antribacter soli</name>
    <dbReference type="NCBI Taxonomy" id="2910976"/>
    <lineage>
        <taxon>Bacteria</taxon>
        <taxon>Bacillati</taxon>
        <taxon>Actinomycetota</taxon>
        <taxon>Actinomycetes</taxon>
        <taxon>Micrococcales</taxon>
        <taxon>Promicromonosporaceae</taxon>
        <taxon>Antribacter</taxon>
    </lineage>
</organism>
<sequence length="389" mass="39176">MKSALTRAIIGRAIAVTAAAGAVVLAVSPATGVAFGDPAAVPSGAADVVSAGVDVAAAPPLEAAGAGAPGDGAYTAILGLRYADLPGNAGTVDLFVPTGVHGKVPVVVWSAGSGFMADNGNRGGERIAQELAPHGYAVAAVAVRSSSQAVFPAQVNDAKAAVRWLRANAVEYRLDPGRFAAMGNSSGGWVAAMLGVTGNDLGLEGSVGVTRGRSDVQAVVDLFAPTDFLQQDAHMLPGGCDIINRMGGGTDCHADALSPESRLIGMPIEEQPMITALADPVSYIDKHTPPFLVAHGTDDLLVPTHQSELLFEALSAAGVPATYSAVGGYGHDMSFLDRTGFDPTAAETVLVSDGRGDVTPLDGGHVTWESVADFLDAALGARASGVTGS</sequence>